<name>A0A1E3Q805_LIPST</name>
<keyword evidence="2" id="KW-1185">Reference proteome</keyword>
<dbReference type="EMBL" id="KV454293">
    <property type="protein sequence ID" value="ODQ73833.1"/>
    <property type="molecule type" value="Genomic_DNA"/>
</dbReference>
<dbReference type="AlphaFoldDB" id="A0A1E3Q805"/>
<proteinExistence type="predicted"/>
<gene>
    <name evidence="1" type="ORF">LIPSTDRAFT_70887</name>
</gene>
<dbReference type="Proteomes" id="UP000094385">
    <property type="component" value="Unassembled WGS sequence"/>
</dbReference>
<accession>A0A1E3Q805</accession>
<reference evidence="1 2" key="1">
    <citation type="journal article" date="2016" name="Proc. Natl. Acad. Sci. U.S.A.">
        <title>Comparative genomics of biotechnologically important yeasts.</title>
        <authorList>
            <person name="Riley R."/>
            <person name="Haridas S."/>
            <person name="Wolfe K.H."/>
            <person name="Lopes M.R."/>
            <person name="Hittinger C.T."/>
            <person name="Goeker M."/>
            <person name="Salamov A.A."/>
            <person name="Wisecaver J.H."/>
            <person name="Long T.M."/>
            <person name="Calvey C.H."/>
            <person name="Aerts A.L."/>
            <person name="Barry K.W."/>
            <person name="Choi C."/>
            <person name="Clum A."/>
            <person name="Coughlan A.Y."/>
            <person name="Deshpande S."/>
            <person name="Douglass A.P."/>
            <person name="Hanson S.J."/>
            <person name="Klenk H.-P."/>
            <person name="LaButti K.M."/>
            <person name="Lapidus A."/>
            <person name="Lindquist E.A."/>
            <person name="Lipzen A.M."/>
            <person name="Meier-Kolthoff J.P."/>
            <person name="Ohm R.A."/>
            <person name="Otillar R.P."/>
            <person name="Pangilinan J.L."/>
            <person name="Peng Y."/>
            <person name="Rokas A."/>
            <person name="Rosa C.A."/>
            <person name="Scheuner C."/>
            <person name="Sibirny A.A."/>
            <person name="Slot J.C."/>
            <person name="Stielow J.B."/>
            <person name="Sun H."/>
            <person name="Kurtzman C.P."/>
            <person name="Blackwell M."/>
            <person name="Grigoriev I.V."/>
            <person name="Jeffries T.W."/>
        </authorList>
    </citation>
    <scope>NUCLEOTIDE SEQUENCE [LARGE SCALE GENOMIC DNA]</scope>
    <source>
        <strain evidence="1 2">NRRL Y-11557</strain>
    </source>
</reference>
<evidence type="ECO:0000313" key="2">
    <source>
        <dbReference type="Proteomes" id="UP000094385"/>
    </source>
</evidence>
<organism evidence="1 2">
    <name type="scientific">Lipomyces starkeyi NRRL Y-11557</name>
    <dbReference type="NCBI Taxonomy" id="675824"/>
    <lineage>
        <taxon>Eukaryota</taxon>
        <taxon>Fungi</taxon>
        <taxon>Dikarya</taxon>
        <taxon>Ascomycota</taxon>
        <taxon>Saccharomycotina</taxon>
        <taxon>Lipomycetes</taxon>
        <taxon>Lipomycetales</taxon>
        <taxon>Lipomycetaceae</taxon>
        <taxon>Lipomyces</taxon>
    </lineage>
</organism>
<evidence type="ECO:0000313" key="1">
    <source>
        <dbReference type="EMBL" id="ODQ73833.1"/>
    </source>
</evidence>
<protein>
    <submittedName>
        <fullName evidence="1">Uncharacterized protein</fullName>
    </submittedName>
</protein>
<sequence>MEHFPYRRYHFRERESQATRKATLSRWHMLQKNLSGESDTRVLARCKCPGYCVEFALQVFTPWGFLPVWILQRLIPFLYTVNQPNSSFQNDKILLGIQ</sequence>